<dbReference type="EMBL" id="BONG01000083">
    <property type="protein sequence ID" value="GIF94142.1"/>
    <property type="molecule type" value="Genomic_DNA"/>
</dbReference>
<gene>
    <name evidence="2" type="ORF">Cch02nite_75860</name>
</gene>
<evidence type="ECO:0000313" key="2">
    <source>
        <dbReference type="EMBL" id="GIF94142.1"/>
    </source>
</evidence>
<organism evidence="2 3">
    <name type="scientific">Catellatospora chokoriensis</name>
    <dbReference type="NCBI Taxonomy" id="310353"/>
    <lineage>
        <taxon>Bacteria</taxon>
        <taxon>Bacillati</taxon>
        <taxon>Actinomycetota</taxon>
        <taxon>Actinomycetes</taxon>
        <taxon>Micromonosporales</taxon>
        <taxon>Micromonosporaceae</taxon>
        <taxon>Catellatospora</taxon>
    </lineage>
</organism>
<evidence type="ECO:0000313" key="3">
    <source>
        <dbReference type="Proteomes" id="UP000619293"/>
    </source>
</evidence>
<dbReference type="RefSeq" id="WP_191843471.1">
    <property type="nucleotide sequence ID" value="NZ_BAAALB010000055.1"/>
</dbReference>
<keyword evidence="3" id="KW-1185">Reference proteome</keyword>
<sequence length="109" mass="12378">MTTQDRDDSSLLEELSTGEDEFDVDLMACGCRLAPAGKLEFSIYDLVRMYALNEDDLVSMVGALIDEGRIPHDKVHELADRVARGEFTEKDKDERGKTIEDRRARRGEQ</sequence>
<protein>
    <submittedName>
        <fullName evidence="2">Uncharacterized protein</fullName>
    </submittedName>
</protein>
<evidence type="ECO:0000256" key="1">
    <source>
        <dbReference type="SAM" id="MobiDB-lite"/>
    </source>
</evidence>
<accession>A0A8J3JZX1</accession>
<comment type="caution">
    <text evidence="2">The sequence shown here is derived from an EMBL/GenBank/DDBJ whole genome shotgun (WGS) entry which is preliminary data.</text>
</comment>
<reference evidence="2 3" key="1">
    <citation type="submission" date="2021-01" db="EMBL/GenBank/DDBJ databases">
        <title>Whole genome shotgun sequence of Catellatospora chokoriensis NBRC 107358.</title>
        <authorList>
            <person name="Komaki H."/>
            <person name="Tamura T."/>
        </authorList>
    </citation>
    <scope>NUCLEOTIDE SEQUENCE [LARGE SCALE GENOMIC DNA]</scope>
    <source>
        <strain evidence="2 3">NBRC 107358</strain>
    </source>
</reference>
<name>A0A8J3JZX1_9ACTN</name>
<feature type="region of interest" description="Disordered" evidence="1">
    <location>
        <begin position="86"/>
        <end position="109"/>
    </location>
</feature>
<dbReference type="AlphaFoldDB" id="A0A8J3JZX1"/>
<proteinExistence type="predicted"/>
<dbReference type="Proteomes" id="UP000619293">
    <property type="component" value="Unassembled WGS sequence"/>
</dbReference>